<proteinExistence type="predicted"/>
<evidence type="ECO:0000313" key="1">
    <source>
        <dbReference type="EMBL" id="CAL1391566.1"/>
    </source>
</evidence>
<evidence type="ECO:0000313" key="2">
    <source>
        <dbReference type="Proteomes" id="UP001497516"/>
    </source>
</evidence>
<organism evidence="1 2">
    <name type="scientific">Linum trigynum</name>
    <dbReference type="NCBI Taxonomy" id="586398"/>
    <lineage>
        <taxon>Eukaryota</taxon>
        <taxon>Viridiplantae</taxon>
        <taxon>Streptophyta</taxon>
        <taxon>Embryophyta</taxon>
        <taxon>Tracheophyta</taxon>
        <taxon>Spermatophyta</taxon>
        <taxon>Magnoliopsida</taxon>
        <taxon>eudicotyledons</taxon>
        <taxon>Gunneridae</taxon>
        <taxon>Pentapetalae</taxon>
        <taxon>rosids</taxon>
        <taxon>fabids</taxon>
        <taxon>Malpighiales</taxon>
        <taxon>Linaceae</taxon>
        <taxon>Linum</taxon>
    </lineage>
</organism>
<dbReference type="AlphaFoldDB" id="A0AAV2EZU6"/>
<protein>
    <submittedName>
        <fullName evidence="1">Uncharacterized protein</fullName>
    </submittedName>
</protein>
<gene>
    <name evidence="1" type="ORF">LTRI10_LOCUS32280</name>
</gene>
<reference evidence="1 2" key="1">
    <citation type="submission" date="2024-04" db="EMBL/GenBank/DDBJ databases">
        <authorList>
            <person name="Fracassetti M."/>
        </authorList>
    </citation>
    <scope>NUCLEOTIDE SEQUENCE [LARGE SCALE GENOMIC DNA]</scope>
</reference>
<accession>A0AAV2EZU6</accession>
<name>A0AAV2EZU6_9ROSI</name>
<sequence length="68" mass="6875">MAAAGLAESGGARTELDGGMSFLGCKVAGSVSGEGPKAGEGGKGVEQNPQFLLGTPCLSTRSYIRWRT</sequence>
<keyword evidence="2" id="KW-1185">Reference proteome</keyword>
<dbReference type="Proteomes" id="UP001497516">
    <property type="component" value="Chromosome 6"/>
</dbReference>
<dbReference type="EMBL" id="OZ034819">
    <property type="protein sequence ID" value="CAL1391566.1"/>
    <property type="molecule type" value="Genomic_DNA"/>
</dbReference>